<feature type="compositionally biased region" description="Polar residues" evidence="1">
    <location>
        <begin position="1146"/>
        <end position="1155"/>
    </location>
</feature>
<dbReference type="RefSeq" id="XP_050498945.1">
    <property type="nucleotide sequence ID" value="XM_050642988.1"/>
</dbReference>
<evidence type="ECO:0000313" key="4">
    <source>
        <dbReference type="Proteomes" id="UP001652700"/>
    </source>
</evidence>
<feature type="compositionally biased region" description="Basic and acidic residues" evidence="1">
    <location>
        <begin position="2731"/>
        <end position="2749"/>
    </location>
</feature>
<feature type="region of interest" description="Disordered" evidence="1">
    <location>
        <begin position="807"/>
        <end position="1511"/>
    </location>
</feature>
<feature type="compositionally biased region" description="Basic and acidic residues" evidence="1">
    <location>
        <begin position="2345"/>
        <end position="2359"/>
    </location>
</feature>
<feature type="domain" description="FHA" evidence="2">
    <location>
        <begin position="31"/>
        <end position="83"/>
    </location>
</feature>
<feature type="compositionally biased region" description="Basic and acidic residues" evidence="1">
    <location>
        <begin position="1128"/>
        <end position="1145"/>
    </location>
</feature>
<dbReference type="PROSITE" id="PS50006">
    <property type="entry name" value="FHA_DOMAIN"/>
    <property type="match status" value="1"/>
</dbReference>
<feature type="compositionally biased region" description="Polar residues" evidence="1">
    <location>
        <begin position="725"/>
        <end position="734"/>
    </location>
</feature>
<feature type="compositionally biased region" description="Low complexity" evidence="1">
    <location>
        <begin position="1373"/>
        <end position="1390"/>
    </location>
</feature>
<dbReference type="PANTHER" id="PTHR21603:SF18">
    <property type="entry name" value="ANTIGEN KI-67-LIKE PROTEIN"/>
    <property type="match status" value="1"/>
</dbReference>
<feature type="compositionally biased region" description="Low complexity" evidence="1">
    <location>
        <begin position="850"/>
        <end position="861"/>
    </location>
</feature>
<proteinExistence type="predicted"/>
<feature type="compositionally biased region" description="Low complexity" evidence="1">
    <location>
        <begin position="1443"/>
        <end position="1474"/>
    </location>
</feature>
<feature type="compositionally biased region" description="Basic and acidic residues" evidence="1">
    <location>
        <begin position="2646"/>
        <end position="2667"/>
    </location>
</feature>
<feature type="compositionally biased region" description="Basic and acidic residues" evidence="1">
    <location>
        <begin position="1022"/>
        <end position="1037"/>
    </location>
</feature>
<dbReference type="PANTHER" id="PTHR21603">
    <property type="entry name" value="ANTIGEN KI-67-LIKE PROTEIN"/>
    <property type="match status" value="1"/>
</dbReference>
<feature type="compositionally biased region" description="Basic and acidic residues" evidence="1">
    <location>
        <begin position="2674"/>
        <end position="2685"/>
    </location>
</feature>
<dbReference type="Pfam" id="PF00498">
    <property type="entry name" value="FHA"/>
    <property type="match status" value="1"/>
</dbReference>
<feature type="compositionally biased region" description="Basic and acidic residues" evidence="1">
    <location>
        <begin position="2801"/>
        <end position="2818"/>
    </location>
</feature>
<feature type="compositionally biased region" description="Polar residues" evidence="1">
    <location>
        <begin position="1271"/>
        <end position="1283"/>
    </location>
</feature>
<feature type="compositionally biased region" description="Basic and acidic residues" evidence="1">
    <location>
        <begin position="2898"/>
        <end position="2934"/>
    </location>
</feature>
<feature type="compositionally biased region" description="Low complexity" evidence="1">
    <location>
        <begin position="954"/>
        <end position="974"/>
    </location>
</feature>
<feature type="compositionally biased region" description="Basic and acidic residues" evidence="1">
    <location>
        <begin position="2275"/>
        <end position="2285"/>
    </location>
</feature>
<feature type="compositionally biased region" description="Polar residues" evidence="1">
    <location>
        <begin position="888"/>
        <end position="898"/>
    </location>
</feature>
<dbReference type="GeneID" id="114337110"/>
<evidence type="ECO:0000256" key="1">
    <source>
        <dbReference type="SAM" id="MobiDB-lite"/>
    </source>
</evidence>
<feature type="region of interest" description="Disordered" evidence="1">
    <location>
        <begin position="1630"/>
        <end position="1666"/>
    </location>
</feature>
<feature type="compositionally biased region" description="Low complexity" evidence="1">
    <location>
        <begin position="299"/>
        <end position="319"/>
    </location>
</feature>
<feature type="compositionally biased region" description="Polar residues" evidence="1">
    <location>
        <begin position="759"/>
        <end position="784"/>
    </location>
</feature>
<feature type="compositionally biased region" description="Polar residues" evidence="1">
    <location>
        <begin position="1530"/>
        <end position="1552"/>
    </location>
</feature>
<feature type="compositionally biased region" description="Polar residues" evidence="1">
    <location>
        <begin position="993"/>
        <end position="1021"/>
    </location>
</feature>
<protein>
    <recommendedName>
        <fullName evidence="2">FHA domain-containing protein</fullName>
    </recommendedName>
</protein>
<accession>A0ABM5JLY3</accession>
<feature type="compositionally biased region" description="Basic and acidic residues" evidence="1">
    <location>
        <begin position="234"/>
        <end position="243"/>
    </location>
</feature>
<feature type="region of interest" description="Disordered" evidence="1">
    <location>
        <begin position="1745"/>
        <end position="1767"/>
    </location>
</feature>
<feature type="region of interest" description="Disordered" evidence="1">
    <location>
        <begin position="389"/>
        <end position="477"/>
    </location>
</feature>
<feature type="compositionally biased region" description="Polar residues" evidence="1">
    <location>
        <begin position="570"/>
        <end position="609"/>
    </location>
</feature>
<feature type="compositionally biased region" description="Polar residues" evidence="1">
    <location>
        <begin position="1323"/>
        <end position="1350"/>
    </location>
</feature>
<dbReference type="Gene3D" id="2.60.200.20">
    <property type="match status" value="1"/>
</dbReference>
<evidence type="ECO:0000259" key="2">
    <source>
        <dbReference type="PROSITE" id="PS50006"/>
    </source>
</evidence>
<feature type="compositionally biased region" description="Polar residues" evidence="1">
    <location>
        <begin position="665"/>
        <end position="674"/>
    </location>
</feature>
<feature type="region of interest" description="Disordered" evidence="1">
    <location>
        <begin position="1896"/>
        <end position="1921"/>
    </location>
</feature>
<feature type="compositionally biased region" description="Basic and acidic residues" evidence="1">
    <location>
        <begin position="2312"/>
        <end position="2322"/>
    </location>
</feature>
<feature type="compositionally biased region" description="Basic and acidic residues" evidence="1">
    <location>
        <begin position="2708"/>
        <end position="2723"/>
    </location>
</feature>
<feature type="region of interest" description="Disordered" evidence="1">
    <location>
        <begin position="1810"/>
        <end position="1839"/>
    </location>
</feature>
<dbReference type="CDD" id="cd22673">
    <property type="entry name" value="FHA_Ki67"/>
    <property type="match status" value="1"/>
</dbReference>
<feature type="compositionally biased region" description="Polar residues" evidence="1">
    <location>
        <begin position="905"/>
        <end position="916"/>
    </location>
</feature>
<feature type="compositionally biased region" description="Basic and acidic residues" evidence="1">
    <location>
        <begin position="2532"/>
        <end position="2542"/>
    </location>
</feature>
<feature type="compositionally biased region" description="Low complexity" evidence="1">
    <location>
        <begin position="1311"/>
        <end position="1322"/>
    </location>
</feature>
<dbReference type="InterPro" id="IPR008984">
    <property type="entry name" value="SMAD_FHA_dom_sf"/>
</dbReference>
<keyword evidence="4" id="KW-1185">Reference proteome</keyword>
<feature type="compositionally biased region" description="Basic and acidic residues" evidence="1">
    <location>
        <begin position="2436"/>
        <end position="2455"/>
    </location>
</feature>
<feature type="compositionally biased region" description="Basic and acidic residues" evidence="1">
    <location>
        <begin position="2766"/>
        <end position="2784"/>
    </location>
</feature>
<feature type="compositionally biased region" description="Polar residues" evidence="1">
    <location>
        <begin position="702"/>
        <end position="716"/>
    </location>
</feature>
<feature type="compositionally biased region" description="Polar residues" evidence="1">
    <location>
        <begin position="1250"/>
        <end position="1261"/>
    </location>
</feature>
<feature type="compositionally biased region" description="Basic and acidic residues" evidence="1">
    <location>
        <begin position="1234"/>
        <end position="1249"/>
    </location>
</feature>
<feature type="region of interest" description="Disordered" evidence="1">
    <location>
        <begin position="1524"/>
        <end position="1552"/>
    </location>
</feature>
<feature type="compositionally biased region" description="Polar residues" evidence="1">
    <location>
        <begin position="1201"/>
        <end position="1233"/>
    </location>
</feature>
<feature type="compositionally biased region" description="Low complexity" evidence="1">
    <location>
        <begin position="1041"/>
        <end position="1064"/>
    </location>
</feature>
<sequence length="2958" mass="326996">MDSPNGQDGFLLFFKKTGETGAEYPLSKGETTIGADDDADVRIKILDTRIEIIHCTIDVNEDGRATITNLSESNPIKVNNNLVRNTRKLSHNDMIQVVTKKFQYKKSLIENKDTKTNRKSLTPFKKSTKKSPTFKTKAVTPRFQAVSSSSSKLFPVALPFRAKSRLSLHTPTNTSNKHVTNSKMESLIPQLKITPWKNTLRKSSVKEIQPKKSIGNRASSLSKKSLTRRSRNKLASDESEKLRMSSCSSYSPLNRSLSREISSEDENIFVSVPKEKTPIQRRSIKSKSETKVLPTNTRKSSTYSTNKHSSTTKKYSSSAKTMKDLSGLQNASPIKVISARKSLQNNTTVVSPRARKSLKFNKSEQVTFEFSGLEEEIFARSELSLQLDSTDTDDSISDIKNVSARKSSKNRSRKSLNISQPKSEINTSAMEKYPSPKVSSPVKSIRTPVGRNSIKSNKSSTDCSMSPLRVSSPTKSARINQSKIDDFNNSDFEINFSPTRVSSTRKSTVRKSAAMDQFSTINQSGDESLETTKFKEIVPLEISSISKKSTKGNKSMKELSKRSGYISEFLNTSSTPSKTADVSPSKPSMNKSLQSNVSRSAKMNVSQDQVDMLSPTRVPTRKSIKTPKSTKDGNQSLEEDLNISRVSSVGSLKISPRKSIRDIKTPNSAQTNKSIKMDLDTYEINNVFSRISPRKSLKSHISRQSTKISQEENTPLENPEVGENFTKTRLSSPRKSIKSPKVVRNNQSTDDDLDISEIENASPTRVSSQRKTATPAARNSSKINHSLVDKFMTSTDIDESVSPARVIPSRKSLKTPNNRVSSASRKTESSLSASLSSSEIDDNLSPVRPSSARKSLKSSSLNRDQTLVSSDVEEYSSPARNSLRKGTKTPSSTKVNQSTKKHNSSESTSISPTRVSLTDKHSILSSRRSRKTESLNMSVSSSEVDDNASLVRPSSARKSLKSSSLNRNKSLSSSDVEEYSSPVRNSLRRKSTKTPSSTKANQSTHEPLNSSVNTSISSTRASLKEKHSISGSRRSEKAGQSLNVSLSSSEVEDNLSPVKSSSPRKSLKSRSLNRDKSLGSSDVEENISPARNSLRKSTKTPSFTKANQSTHEPVNSSVNTSISSTRTSLKEKHSISGSRRSEKPRQSLNVSLTSSEVEDNLSPVRPSSTRKSSTSRSLNRDKSLGSSDVEEYISPARNSLRKSTTTPSFTKANQSTKEPLNSSVNTGIFSTRTSLKEKHSISGSRRSEKAGQSLNVSLTSSDVEDNVSPVRPSSTRKNSTSRSLNRDKSVGSSDVEEYISPARNSPRKSTKTPSSTKANKSTQEPLNSSVNTSISSTRASLTEKLSISGSRRSRKTGHALNESLSSSEVEDNLSPLKSSSARKSLKSRSLNQDESLGNSDIGEYDSPTRNTSRKSIKTPSSTKVNQSTSTSVSPRRSRKTNQSLNLSLSSSEVDDNVSPVRVSSSRKSIKTPSSVKNKSGIKSMRSDIEANLSRSAKRSKSMNQSVDSLDTSISSISSVTMSESEELNNARFSSTRKSASKSQRSVSFQPESDLGTSFTSLDISNIEYNQSSVEAYSVSPLKSTRKPITPRSAVKLDHIYSRRTKSISNISISTEDNDLNISSLSSILNNSQSRKSSRARKSTVENDFDYSSSSRKRRDSETGSGVYSLCSTIPAEALDVSVTTSRMSSNIADESTLENVSYSLDTSIISSRRSRTTEASVVDLTTPSPKRSRKSSVQYQPITEDITPVTPVANTKDEAGFKTPQNTPHVFENIRKSVLKSRSRHEAVSRRVSAGNDSIRKNVLNAGEGVKRPRESTGSVRSNKRMKLSTNEANSSIDSSFSSFDSEVFEADTPKHAAKNISVHQPDFSSRFSSDPQQKKSAVVRRSLQIVTNVENSKPVSTPPVSKKISQKGSKNDLSDVEGVKTLMKTPKTHKEPENDLSNVSGVKNLLKTPKIHKEPKNDLTNVAGVKKLLKTPKVQKEPKNDLSNIAGVKKLLKTPKPQNEPKNDLTNVAGVKKLLNTPKVQKEPKNDLSNVAGMKKILKTPKPQNEPNNDLRNVSGVKKLLKTPKVQKEPENNLINIPSFKKLFSPTKEAKSPKNDLTSVPNLRRIMSPKQQNTPKNDLTDVRGLKKLMKTPKETKEPLNDLTDVRGLKKLMRTPRTQKGPLNDLSDLEGVANIFSTSVHHRLSNTSDIENNEDLFNKLFDKKPLKTYRSKSTSPNKSLDAFGAVRKTIGDQPVVSPRVVDWIDEQKVLKERQTEISKPQSVKKGRKKTRVDELKDEVVPKKLKTRTKSQTSDGVQVPTISSTRTKVSSESEKDHLSEVSTEELDTYTSTEVKSTRRNRQRNENKTIEPQKTEVIESPQSRTRGRKGKQIVVETDEKFEGLDSLEEKNKIDVDSPKPRRGRRNITKVDDEPAVESPQTSTRSRRRVATQVDVHDEKPAKRTRNAKNDEPKTISLDSPLKSVATDTSTESPKITTKGRRKATTKDNEPEEEEHETPADSPKVTARGRRNKKVESIATDSPQGKSGRNKSKEDQEKPVDSPKVVARGRRNAKVVENDITSDVAQEKSGRNKSKEVMEETVDSPKVAVRGRRNAAKKVEEEAVVETVNSPKVPTRGRRAAKKTDNDVVSVESPKPKEKRNRRVKSIESTEELSKDVDSPKIETKKKTTKSAIAEEKLVQDSPKRTRRRPRAGVAVENIQEELPTSSKEENPDSPRKTEPTTKGKRGRGKKEDEIKKVDTHEAEKESEPANSPTKTVIGKRGRGKKQDEIKKVDTHEIEKESEPANSPTKTIKGKGGRGKKQDEIKNVDTHETEKETPNSPTKTKKDADTVKSTRGKRKQKEETEDVSEAVVPVAKRSKKGTPAEVNTDNEEKESSTTTKRTRRGKHEVEKEDEPEVESKRNKKATDADQKQSSKRKDQEVGTKKSKRGKVEEIVVEEPPTSGRSTRARGKRVQFID</sequence>
<feature type="region of interest" description="Disordered" evidence="1">
    <location>
        <begin position="278"/>
        <end position="319"/>
    </location>
</feature>
<feature type="compositionally biased region" description="Low complexity" evidence="1">
    <location>
        <begin position="821"/>
        <end position="838"/>
    </location>
</feature>
<feature type="region of interest" description="Disordered" evidence="1">
    <location>
        <begin position="570"/>
        <end position="674"/>
    </location>
</feature>
<feature type="compositionally biased region" description="Low complexity" evidence="1">
    <location>
        <begin position="1162"/>
        <end position="1177"/>
    </location>
</feature>
<feature type="region of interest" description="Disordered" evidence="1">
    <location>
        <begin position="2255"/>
        <end position="2958"/>
    </location>
</feature>
<feature type="compositionally biased region" description="Polar residues" evidence="1">
    <location>
        <begin position="1417"/>
        <end position="1426"/>
    </location>
</feature>
<feature type="region of interest" description="Disordered" evidence="1">
    <location>
        <begin position="202"/>
        <end position="249"/>
    </location>
</feature>
<feature type="compositionally biased region" description="Basic and acidic residues" evidence="1">
    <location>
        <begin position="2379"/>
        <end position="2401"/>
    </location>
</feature>
<feature type="compositionally biased region" description="Polar residues" evidence="1">
    <location>
        <begin position="1099"/>
        <end position="1113"/>
    </location>
</feature>
<feature type="region of interest" description="Disordered" evidence="1">
    <location>
        <begin position="694"/>
        <end position="785"/>
    </location>
</feature>
<dbReference type="SUPFAM" id="SSF49879">
    <property type="entry name" value="SMAD/FHA domain"/>
    <property type="match status" value="1"/>
</dbReference>
<feature type="compositionally biased region" description="Basic residues" evidence="1">
    <location>
        <begin position="2947"/>
        <end position="2958"/>
    </location>
</feature>
<reference evidence="3" key="1">
    <citation type="submission" date="2025-05" db="UniProtKB">
        <authorList>
            <consortium name="EnsemblMetazoa"/>
        </authorList>
    </citation>
    <scope>IDENTIFICATION</scope>
</reference>
<feature type="compositionally biased region" description="Polar residues" evidence="1">
    <location>
        <begin position="2293"/>
        <end position="2311"/>
    </location>
</feature>
<feature type="compositionally biased region" description="Low complexity" evidence="1">
    <location>
        <begin position="435"/>
        <end position="444"/>
    </location>
</feature>
<dbReference type="EnsemblMetazoa" id="XM_050642988.1">
    <property type="protein sequence ID" value="XP_050498945.1"/>
    <property type="gene ID" value="LOC114337110"/>
</dbReference>
<dbReference type="Proteomes" id="UP001652700">
    <property type="component" value="Unplaced"/>
</dbReference>
<feature type="compositionally biased region" description="Low complexity" evidence="1">
    <location>
        <begin position="1114"/>
        <end position="1127"/>
    </location>
</feature>
<feature type="compositionally biased region" description="Polar residues" evidence="1">
    <location>
        <begin position="2467"/>
        <end position="2477"/>
    </location>
</feature>
<dbReference type="InterPro" id="IPR000253">
    <property type="entry name" value="FHA_dom"/>
</dbReference>
<feature type="compositionally biased region" description="Polar residues" evidence="1">
    <location>
        <begin position="420"/>
        <end position="429"/>
    </location>
</feature>
<feature type="compositionally biased region" description="Basic and acidic residues" evidence="1">
    <location>
        <begin position="2566"/>
        <end position="2579"/>
    </location>
</feature>
<organism evidence="3 4">
    <name type="scientific">Diabrotica virgifera virgifera</name>
    <name type="common">western corn rootworm</name>
    <dbReference type="NCBI Taxonomy" id="50390"/>
    <lineage>
        <taxon>Eukaryota</taxon>
        <taxon>Metazoa</taxon>
        <taxon>Ecdysozoa</taxon>
        <taxon>Arthropoda</taxon>
        <taxon>Hexapoda</taxon>
        <taxon>Insecta</taxon>
        <taxon>Pterygota</taxon>
        <taxon>Neoptera</taxon>
        <taxon>Endopterygota</taxon>
        <taxon>Coleoptera</taxon>
        <taxon>Polyphaga</taxon>
        <taxon>Cucujiformia</taxon>
        <taxon>Chrysomeloidea</taxon>
        <taxon>Chrysomelidae</taxon>
        <taxon>Galerucinae</taxon>
        <taxon>Diabroticina</taxon>
        <taxon>Diabroticites</taxon>
        <taxon>Diabrotica</taxon>
    </lineage>
</organism>
<feature type="compositionally biased region" description="Polar residues" evidence="1">
    <location>
        <begin position="453"/>
        <end position="477"/>
    </location>
</feature>
<evidence type="ECO:0000313" key="3">
    <source>
        <dbReference type="EnsemblMetazoa" id="XP_050498945.1"/>
    </source>
</evidence>
<name>A0ABM5JLY3_DIAVI</name>